<dbReference type="PANTHER" id="PTHR37017:SF11">
    <property type="entry name" value="ESTERASE_LIPASE_THIOESTERASE DOMAIN-CONTAINING PROTEIN"/>
    <property type="match status" value="1"/>
</dbReference>
<dbReference type="Proteomes" id="UP000198373">
    <property type="component" value="Unassembled WGS sequence"/>
</dbReference>
<evidence type="ECO:0000313" key="2">
    <source>
        <dbReference type="EMBL" id="SNS43354.1"/>
    </source>
</evidence>
<dbReference type="PANTHER" id="PTHR37017">
    <property type="entry name" value="AB HYDROLASE-1 DOMAIN-CONTAINING PROTEIN-RELATED"/>
    <property type="match status" value="1"/>
</dbReference>
<sequence>MSTVVLVAGAWHGAWCWQRVLPALWRAGHVAVPVPLTGVGERAHQLSAEVGLGTHVEDVVATVRAQECRDAVLVGHSYGGLVVTGAADRLGSEVGRLVYLDAVVPLPGRSWADSVPEATRAQREALITAHGHIPPAPAAAYGLTGDDAAWVERRQTPHPAGAFAEPLHFDAGRWAARPRTYVDCTAPALPTIEPSRRLVRSQPGWEVVGLATGHDPMVSAPEELAAVLLAAADRR</sequence>
<accession>A0A239EHI6</accession>
<dbReference type="GO" id="GO:0016787">
    <property type="term" value="F:hydrolase activity"/>
    <property type="evidence" value="ECO:0007669"/>
    <property type="project" value="UniProtKB-KW"/>
</dbReference>
<evidence type="ECO:0000313" key="3">
    <source>
        <dbReference type="Proteomes" id="UP000198373"/>
    </source>
</evidence>
<dbReference type="EMBL" id="FZOO01000004">
    <property type="protein sequence ID" value="SNS43354.1"/>
    <property type="molecule type" value="Genomic_DNA"/>
</dbReference>
<dbReference type="InterPro" id="IPR029058">
    <property type="entry name" value="AB_hydrolase_fold"/>
</dbReference>
<organism evidence="2 3">
    <name type="scientific">Geodermatophilus pulveris</name>
    <dbReference type="NCBI Taxonomy" id="1564159"/>
    <lineage>
        <taxon>Bacteria</taxon>
        <taxon>Bacillati</taxon>
        <taxon>Actinomycetota</taxon>
        <taxon>Actinomycetes</taxon>
        <taxon>Geodermatophilales</taxon>
        <taxon>Geodermatophilaceae</taxon>
        <taxon>Geodermatophilus</taxon>
    </lineage>
</organism>
<gene>
    <name evidence="2" type="ORF">SAMN06893096_10495</name>
</gene>
<dbReference type="OrthoDB" id="9773549at2"/>
<dbReference type="InterPro" id="IPR000073">
    <property type="entry name" value="AB_hydrolase_1"/>
</dbReference>
<feature type="domain" description="AB hydrolase-1" evidence="1">
    <location>
        <begin position="4"/>
        <end position="227"/>
    </location>
</feature>
<reference evidence="3" key="1">
    <citation type="submission" date="2017-06" db="EMBL/GenBank/DDBJ databases">
        <authorList>
            <person name="Varghese N."/>
            <person name="Submissions S."/>
        </authorList>
    </citation>
    <scope>NUCLEOTIDE SEQUENCE [LARGE SCALE GENOMIC DNA]</scope>
    <source>
        <strain evidence="3">DSM 46839</strain>
    </source>
</reference>
<dbReference type="Gene3D" id="3.40.50.1820">
    <property type="entry name" value="alpha/beta hydrolase"/>
    <property type="match status" value="1"/>
</dbReference>
<protein>
    <submittedName>
        <fullName evidence="2">Alpha/beta hydrolase family protein</fullName>
    </submittedName>
</protein>
<dbReference type="RefSeq" id="WP_089305387.1">
    <property type="nucleotide sequence ID" value="NZ_FZOO01000004.1"/>
</dbReference>
<evidence type="ECO:0000259" key="1">
    <source>
        <dbReference type="Pfam" id="PF12697"/>
    </source>
</evidence>
<dbReference type="AlphaFoldDB" id="A0A239EHI6"/>
<keyword evidence="3" id="KW-1185">Reference proteome</keyword>
<dbReference type="Pfam" id="PF12697">
    <property type="entry name" value="Abhydrolase_6"/>
    <property type="match status" value="1"/>
</dbReference>
<name>A0A239EHI6_9ACTN</name>
<proteinExistence type="predicted"/>
<dbReference type="SUPFAM" id="SSF53474">
    <property type="entry name" value="alpha/beta-Hydrolases"/>
    <property type="match status" value="1"/>
</dbReference>
<keyword evidence="2" id="KW-0378">Hydrolase</keyword>
<dbReference type="InterPro" id="IPR052897">
    <property type="entry name" value="Sec-Metab_Biosynth_Hydrolase"/>
</dbReference>